<name>A0A836B8I5_9CHLO</name>
<organism evidence="2 3">
    <name type="scientific">Chlamydomonas schloesseri</name>
    <dbReference type="NCBI Taxonomy" id="2026947"/>
    <lineage>
        <taxon>Eukaryota</taxon>
        <taxon>Viridiplantae</taxon>
        <taxon>Chlorophyta</taxon>
        <taxon>core chlorophytes</taxon>
        <taxon>Chlorophyceae</taxon>
        <taxon>CS clade</taxon>
        <taxon>Chlamydomonadales</taxon>
        <taxon>Chlamydomonadaceae</taxon>
        <taxon>Chlamydomonas</taxon>
    </lineage>
</organism>
<feature type="compositionally biased region" description="Low complexity" evidence="1">
    <location>
        <begin position="349"/>
        <end position="359"/>
    </location>
</feature>
<evidence type="ECO:0000313" key="2">
    <source>
        <dbReference type="EMBL" id="KAG2450590.1"/>
    </source>
</evidence>
<feature type="region of interest" description="Disordered" evidence="1">
    <location>
        <begin position="313"/>
        <end position="398"/>
    </location>
</feature>
<reference evidence="2" key="1">
    <citation type="journal article" date="2020" name="bioRxiv">
        <title>Comparative genomics of Chlamydomonas.</title>
        <authorList>
            <person name="Craig R.J."/>
            <person name="Hasan A.R."/>
            <person name="Ness R.W."/>
            <person name="Keightley P.D."/>
        </authorList>
    </citation>
    <scope>NUCLEOTIDE SEQUENCE</scope>
    <source>
        <strain evidence="2">CCAP 11/173</strain>
    </source>
</reference>
<keyword evidence="3" id="KW-1185">Reference proteome</keyword>
<evidence type="ECO:0000313" key="3">
    <source>
        <dbReference type="Proteomes" id="UP000613740"/>
    </source>
</evidence>
<feature type="compositionally biased region" description="Gly residues" evidence="1">
    <location>
        <begin position="338"/>
        <end position="348"/>
    </location>
</feature>
<feature type="compositionally biased region" description="Gly residues" evidence="1">
    <location>
        <begin position="313"/>
        <end position="331"/>
    </location>
</feature>
<feature type="compositionally biased region" description="Low complexity" evidence="1">
    <location>
        <begin position="131"/>
        <end position="151"/>
    </location>
</feature>
<comment type="caution">
    <text evidence="2">The sequence shown here is derived from an EMBL/GenBank/DDBJ whole genome shotgun (WGS) entry which is preliminary data.</text>
</comment>
<dbReference type="OrthoDB" id="551048at2759"/>
<feature type="region of interest" description="Disordered" evidence="1">
    <location>
        <begin position="131"/>
        <end position="190"/>
    </location>
</feature>
<sequence length="474" mass="47375">MRTRQRAKAEAGAFTDGLVCWLPEEVQGRLIDFVLEGYTIPVLRNGLVANPARDLVSLMLVCRSWRDRVCGHRHTAARQASAAMLKVAWLTDAALMTGLAPGGQSKSRRLNRIPRSLRLLLHCGCRGRLGASSDRTRTSNGTSSNSPSSSDEALAGAGGCGGGAGAGGGAGGGAGAAGGGPGRPAGAGGGARQVIASQRVGPGTQAVATGGTGGGGSNSSSSSSTQPPVRPLPPQCACAGQGGTRWVEARVLARRGQRSDFERSSFPERVPVLALAAADVAPGELRGTVMEVMAALDGTFLCPFVVRLTFPGSSGGSNGSSDGGGGGGSGGDGDERGGSGGGGGGAPTGGAAAPAADSGGVSGRTVQDMESAGQLASQPAAVPAVVEEGERGVQGPSSTLSAEASHCVTWPMPASEHCGDVAGVSEGQRRLPMRRLLQREEVEALACGTVALGRDGLHWYLVPTAAALRRSWVA</sequence>
<feature type="region of interest" description="Disordered" evidence="1">
    <location>
        <begin position="203"/>
        <end position="233"/>
    </location>
</feature>
<evidence type="ECO:0008006" key="4">
    <source>
        <dbReference type="Google" id="ProtNLM"/>
    </source>
</evidence>
<gene>
    <name evidence="2" type="ORF">HYH02_004430</name>
</gene>
<dbReference type="EMBL" id="JAEHOD010000010">
    <property type="protein sequence ID" value="KAG2450590.1"/>
    <property type="molecule type" value="Genomic_DNA"/>
</dbReference>
<protein>
    <recommendedName>
        <fullName evidence="4">F-box domain-containing protein</fullName>
    </recommendedName>
</protein>
<proteinExistence type="predicted"/>
<accession>A0A836B8I5</accession>
<feature type="compositionally biased region" description="Gly residues" evidence="1">
    <location>
        <begin position="156"/>
        <end position="190"/>
    </location>
</feature>
<dbReference type="Proteomes" id="UP000613740">
    <property type="component" value="Unassembled WGS sequence"/>
</dbReference>
<evidence type="ECO:0000256" key="1">
    <source>
        <dbReference type="SAM" id="MobiDB-lite"/>
    </source>
</evidence>
<dbReference type="AlphaFoldDB" id="A0A836B8I5"/>